<keyword evidence="2" id="KW-1185">Reference proteome</keyword>
<evidence type="ECO:0000313" key="2">
    <source>
        <dbReference type="Proteomes" id="UP000285301"/>
    </source>
</evidence>
<proteinExistence type="predicted"/>
<name>A0A443QG59_9ACAR</name>
<evidence type="ECO:0000313" key="1">
    <source>
        <dbReference type="EMBL" id="RWS01998.1"/>
    </source>
</evidence>
<organism evidence="1 2">
    <name type="scientific">Dinothrombium tinctorium</name>
    <dbReference type="NCBI Taxonomy" id="1965070"/>
    <lineage>
        <taxon>Eukaryota</taxon>
        <taxon>Metazoa</taxon>
        <taxon>Ecdysozoa</taxon>
        <taxon>Arthropoda</taxon>
        <taxon>Chelicerata</taxon>
        <taxon>Arachnida</taxon>
        <taxon>Acari</taxon>
        <taxon>Acariformes</taxon>
        <taxon>Trombidiformes</taxon>
        <taxon>Prostigmata</taxon>
        <taxon>Anystina</taxon>
        <taxon>Parasitengona</taxon>
        <taxon>Trombidioidea</taxon>
        <taxon>Trombidiidae</taxon>
        <taxon>Dinothrombium</taxon>
    </lineage>
</organism>
<dbReference type="OrthoDB" id="7458733at2759"/>
<sequence length="202" mass="23796">MKISIGLRHGYILFEPGYHVTRPIIVMDDGLYPHTSWFLQSSNPKAMKEYCYEVIDEKFISWKVRETKGEIVNEWANLIYVKRAFGKCLNITEKRSLCYTFKSLVSRNEKGIVAGMYCLMNTNTITLFYTENNVRKQIKMKIDLIESDLTEQNLKKFVKAFGNSKMTLKQLQSILKAFKKILEDKEFMKQMMLLDEWIEEDA</sequence>
<comment type="caution">
    <text evidence="1">The sequence shown here is derived from an EMBL/GenBank/DDBJ whole genome shotgun (WGS) entry which is preliminary data.</text>
</comment>
<gene>
    <name evidence="1" type="ORF">B4U79_02919</name>
</gene>
<dbReference type="AlphaFoldDB" id="A0A443QG59"/>
<dbReference type="Proteomes" id="UP000285301">
    <property type="component" value="Unassembled WGS sequence"/>
</dbReference>
<dbReference type="EMBL" id="NCKU01008305">
    <property type="protein sequence ID" value="RWS01998.1"/>
    <property type="molecule type" value="Genomic_DNA"/>
</dbReference>
<reference evidence="1 2" key="1">
    <citation type="journal article" date="2018" name="Gigascience">
        <title>Genomes of trombidid mites reveal novel predicted allergens and laterally-transferred genes associated with secondary metabolism.</title>
        <authorList>
            <person name="Dong X."/>
            <person name="Chaisiri K."/>
            <person name="Xia D."/>
            <person name="Armstrong S.D."/>
            <person name="Fang Y."/>
            <person name="Donnelly M.J."/>
            <person name="Kadowaki T."/>
            <person name="McGarry J.W."/>
            <person name="Darby A.C."/>
            <person name="Makepeace B.L."/>
        </authorList>
    </citation>
    <scope>NUCLEOTIDE SEQUENCE [LARGE SCALE GENOMIC DNA]</scope>
    <source>
        <strain evidence="1">UoL-WK</strain>
    </source>
</reference>
<protein>
    <submittedName>
        <fullName evidence="1">Uncharacterized protein</fullName>
    </submittedName>
</protein>
<accession>A0A443QG59</accession>
<dbReference type="STRING" id="1965070.A0A443QG59"/>